<organism evidence="6 7">
    <name type="scientific">Providencia rettgeri</name>
    <dbReference type="NCBI Taxonomy" id="587"/>
    <lineage>
        <taxon>Bacteria</taxon>
        <taxon>Pseudomonadati</taxon>
        <taxon>Pseudomonadota</taxon>
        <taxon>Gammaproteobacteria</taxon>
        <taxon>Enterobacterales</taxon>
        <taxon>Morganellaceae</taxon>
        <taxon>Providencia</taxon>
    </lineage>
</organism>
<reference evidence="6 7" key="1">
    <citation type="submission" date="2018-06" db="EMBL/GenBank/DDBJ databases">
        <authorList>
            <consortium name="Pathogen Informatics"/>
            <person name="Doyle S."/>
        </authorList>
    </citation>
    <scope>NUCLEOTIDE SEQUENCE [LARGE SCALE GENOMIC DNA]</scope>
    <source>
        <strain evidence="6 7">NCTC11801</strain>
    </source>
</reference>
<evidence type="ECO:0000259" key="5">
    <source>
        <dbReference type="PROSITE" id="PS50932"/>
    </source>
</evidence>
<sequence length="331" mass="37044">MASLKDVARLANVSLMTVSRAINSPELLKPETLKQVQQAIESLNYVPDFSARKIRGKSSRVSTVGVLALDTATTPFSVEIILSIEQTARQFGWSSFVVNITSSEDSERAVRQLLSQRPDGIIYTTMGLREVTIPEGLHNNRLVLANCIDKKGQFPAYVPDDFNGQLNAVNRLIEKGYRNPLCLYIPQETLAGKTRREAVESAWATANLPLESLQQYHLELGDEHYLDVIALINSHFKNKKPDFDVIICGNDRIAFLAYQVLLSRGLRIPQDIAVLGYDNMIGVGELFYPPLSTVVLPHYQLGQQAALHIIEERQQNSVEYVACDLLERNSF</sequence>
<keyword evidence="1" id="KW-0678">Repressor</keyword>
<evidence type="ECO:0000256" key="2">
    <source>
        <dbReference type="ARBA" id="ARBA00023015"/>
    </source>
</evidence>
<dbReference type="CDD" id="cd01392">
    <property type="entry name" value="HTH_LacI"/>
    <property type="match status" value="1"/>
</dbReference>
<proteinExistence type="predicted"/>
<dbReference type="InterPro" id="IPR001761">
    <property type="entry name" value="Peripla_BP/Lac1_sug-bd_dom"/>
</dbReference>
<name>A0A379FNI0_PRORE</name>
<accession>A0A379FNI0</accession>
<dbReference type="SUPFAM" id="SSF53822">
    <property type="entry name" value="Periplasmic binding protein-like I"/>
    <property type="match status" value="1"/>
</dbReference>
<dbReference type="InterPro" id="IPR000843">
    <property type="entry name" value="HTH_LacI"/>
</dbReference>
<dbReference type="CDD" id="cd06288">
    <property type="entry name" value="PBP1_sucrose_transcription_regulator"/>
    <property type="match status" value="1"/>
</dbReference>
<keyword evidence="4" id="KW-0804">Transcription</keyword>
<evidence type="ECO:0000256" key="3">
    <source>
        <dbReference type="ARBA" id="ARBA00023125"/>
    </source>
</evidence>
<gene>
    <name evidence="6" type="primary">rbsR_2</name>
    <name evidence="6" type="ORF">NCTC11801_01142</name>
</gene>
<dbReference type="GeneID" id="93672183"/>
<dbReference type="Pfam" id="PF00532">
    <property type="entry name" value="Peripla_BP_1"/>
    <property type="match status" value="1"/>
</dbReference>
<dbReference type="EMBL" id="UGTZ01000001">
    <property type="protein sequence ID" value="SUC30217.1"/>
    <property type="molecule type" value="Genomic_DNA"/>
</dbReference>
<keyword evidence="2" id="KW-0805">Transcription regulation</keyword>
<dbReference type="SMART" id="SM00354">
    <property type="entry name" value="HTH_LACI"/>
    <property type="match status" value="1"/>
</dbReference>
<dbReference type="PANTHER" id="PTHR30146">
    <property type="entry name" value="LACI-RELATED TRANSCRIPTIONAL REPRESSOR"/>
    <property type="match status" value="1"/>
</dbReference>
<dbReference type="InterPro" id="IPR010982">
    <property type="entry name" value="Lambda_DNA-bd_dom_sf"/>
</dbReference>
<dbReference type="PROSITE" id="PS50932">
    <property type="entry name" value="HTH_LACI_2"/>
    <property type="match status" value="1"/>
</dbReference>
<dbReference type="InterPro" id="IPR028082">
    <property type="entry name" value="Peripla_BP_I"/>
</dbReference>
<feature type="domain" description="HTH lacI-type" evidence="5">
    <location>
        <begin position="2"/>
        <end position="56"/>
    </location>
</feature>
<dbReference type="AlphaFoldDB" id="A0A379FNI0"/>
<dbReference type="Gene3D" id="1.10.260.40">
    <property type="entry name" value="lambda repressor-like DNA-binding domains"/>
    <property type="match status" value="1"/>
</dbReference>
<dbReference type="GO" id="GO:0003700">
    <property type="term" value="F:DNA-binding transcription factor activity"/>
    <property type="evidence" value="ECO:0007669"/>
    <property type="project" value="TreeGrafter"/>
</dbReference>
<dbReference type="SUPFAM" id="SSF47413">
    <property type="entry name" value="lambda repressor-like DNA-binding domains"/>
    <property type="match status" value="1"/>
</dbReference>
<dbReference type="RefSeq" id="WP_115166776.1">
    <property type="nucleotide sequence ID" value="NZ_ABEXOC020000002.1"/>
</dbReference>
<dbReference type="PROSITE" id="PS00356">
    <property type="entry name" value="HTH_LACI_1"/>
    <property type="match status" value="1"/>
</dbReference>
<dbReference type="Pfam" id="PF00356">
    <property type="entry name" value="LacI"/>
    <property type="match status" value="1"/>
</dbReference>
<evidence type="ECO:0000313" key="6">
    <source>
        <dbReference type="EMBL" id="SUC30217.1"/>
    </source>
</evidence>
<evidence type="ECO:0000256" key="1">
    <source>
        <dbReference type="ARBA" id="ARBA00022491"/>
    </source>
</evidence>
<keyword evidence="3" id="KW-0238">DNA-binding</keyword>
<dbReference type="GO" id="GO:0000976">
    <property type="term" value="F:transcription cis-regulatory region binding"/>
    <property type="evidence" value="ECO:0007669"/>
    <property type="project" value="TreeGrafter"/>
</dbReference>
<evidence type="ECO:0000313" key="7">
    <source>
        <dbReference type="Proteomes" id="UP000254208"/>
    </source>
</evidence>
<evidence type="ECO:0000256" key="4">
    <source>
        <dbReference type="ARBA" id="ARBA00023163"/>
    </source>
</evidence>
<dbReference type="Proteomes" id="UP000254208">
    <property type="component" value="Unassembled WGS sequence"/>
</dbReference>
<protein>
    <submittedName>
        <fullName evidence="6">Ribose operon repressor</fullName>
    </submittedName>
</protein>
<dbReference type="Gene3D" id="3.40.50.2300">
    <property type="match status" value="2"/>
</dbReference>
<dbReference type="PANTHER" id="PTHR30146:SF151">
    <property type="entry name" value="HTH-TYPE TRANSCRIPTIONAL REPRESSOR CYTR"/>
    <property type="match status" value="1"/>
</dbReference>